<feature type="domain" description="PGG" evidence="3">
    <location>
        <begin position="505"/>
        <end position="618"/>
    </location>
</feature>
<protein>
    <recommendedName>
        <fullName evidence="3">PGG domain-containing protein</fullName>
    </recommendedName>
</protein>
<dbReference type="InterPro" id="IPR026961">
    <property type="entry name" value="PGG_dom"/>
</dbReference>
<evidence type="ECO:0000259" key="3">
    <source>
        <dbReference type="Pfam" id="PF13962"/>
    </source>
</evidence>
<feature type="transmembrane region" description="Helical" evidence="2">
    <location>
        <begin position="593"/>
        <end position="618"/>
    </location>
</feature>
<keyword evidence="5" id="KW-1185">Reference proteome</keyword>
<accession>A0AAP0DEQ1</accession>
<feature type="transmembrane region" description="Helical" evidence="2">
    <location>
        <begin position="551"/>
        <end position="573"/>
    </location>
</feature>
<evidence type="ECO:0000313" key="4">
    <source>
        <dbReference type="EMBL" id="KAK9073116.1"/>
    </source>
</evidence>
<proteinExistence type="predicted"/>
<sequence length="676" mass="75671">MSNQSFDGSGNADVGDSGNNPDSVPLVILSETKKKDYRLLYRAALGGHWELAENYIFPQNPEAYNAPITGDSKTVLHIAVGTGTTDGNHFVSELLKKMTKDAIVLGDHKGETALLIAAAIGNLKAAVMMINRNPKLPFICGEDGYFPIHRAAQYVQKKMVEYLLDHSSFDDIVGGLNPYEGESGFLLLKLVISAGFYDIALKLVGRYGDLLSLKYLNLEDSPLALIAGKPEAFLSGITFNFWQSWVYYYFGTKIVDPAQEQYDTRGTEMHEIMGLRDNFEETTILMQAEHQNYAVGDRDLEDDTRGANMPWHNILARIPGLIESITMRNIHNTKLNHGHLLLLIEKFCNVINALDHNEVEKAITKPFFLATKLGIHELVETIVMELPTAIWLTDEEKRNALQVAILNRHEKVFSIIYHLSHYRQLVTKHKDVDNNNILHLAGKLAPVDRLNLFPGPALQMQRELQWFKAVEMCVEPSYKYMKNNSGKTPLSVFAEEHKQLMKDGEKWMKETAQSCTFVASLIATVVFAAGITVPGGTNDTGLPIFTNQKSFTIFIIATAISLFSSISSVLVFLSILTTRYTIDNFLYTLPNKLIVGLFTLFLSVTAMLIAFSAALYLVVSANKIITLVPLYVLAGLTVMLFVFSQCPLLWRMLKSTYYNCYILSKKKVVKLSDIHG</sequence>
<feature type="region of interest" description="Disordered" evidence="1">
    <location>
        <begin position="1"/>
        <end position="21"/>
    </location>
</feature>
<gene>
    <name evidence="4" type="ORF">SSX86_007439</name>
</gene>
<dbReference type="EMBL" id="JBCNJP010000009">
    <property type="protein sequence ID" value="KAK9073116.1"/>
    <property type="molecule type" value="Genomic_DNA"/>
</dbReference>
<dbReference type="SUPFAM" id="SSF48403">
    <property type="entry name" value="Ankyrin repeat"/>
    <property type="match status" value="1"/>
</dbReference>
<dbReference type="SMART" id="SM00248">
    <property type="entry name" value="ANK"/>
    <property type="match status" value="5"/>
</dbReference>
<evidence type="ECO:0000256" key="1">
    <source>
        <dbReference type="SAM" id="MobiDB-lite"/>
    </source>
</evidence>
<name>A0AAP0DEQ1_9ASTR</name>
<keyword evidence="2" id="KW-0472">Membrane</keyword>
<keyword evidence="2" id="KW-1133">Transmembrane helix</keyword>
<dbReference type="InterPro" id="IPR036770">
    <property type="entry name" value="Ankyrin_rpt-contain_sf"/>
</dbReference>
<dbReference type="Proteomes" id="UP001408789">
    <property type="component" value="Unassembled WGS sequence"/>
</dbReference>
<dbReference type="PANTHER" id="PTHR24177:SF435">
    <property type="entry name" value="ANKYRIN REPEAT-CONTAINING PROTEIN NPR4-LIKE"/>
    <property type="match status" value="1"/>
</dbReference>
<dbReference type="AlphaFoldDB" id="A0AAP0DEQ1"/>
<organism evidence="4 5">
    <name type="scientific">Deinandra increscens subsp. villosa</name>
    <dbReference type="NCBI Taxonomy" id="3103831"/>
    <lineage>
        <taxon>Eukaryota</taxon>
        <taxon>Viridiplantae</taxon>
        <taxon>Streptophyta</taxon>
        <taxon>Embryophyta</taxon>
        <taxon>Tracheophyta</taxon>
        <taxon>Spermatophyta</taxon>
        <taxon>Magnoliopsida</taxon>
        <taxon>eudicotyledons</taxon>
        <taxon>Gunneridae</taxon>
        <taxon>Pentapetalae</taxon>
        <taxon>asterids</taxon>
        <taxon>campanulids</taxon>
        <taxon>Asterales</taxon>
        <taxon>Asteraceae</taxon>
        <taxon>Asteroideae</taxon>
        <taxon>Heliantheae alliance</taxon>
        <taxon>Madieae</taxon>
        <taxon>Madiinae</taxon>
        <taxon>Deinandra</taxon>
    </lineage>
</organism>
<dbReference type="InterPro" id="IPR002110">
    <property type="entry name" value="Ankyrin_rpt"/>
</dbReference>
<evidence type="ECO:0000256" key="2">
    <source>
        <dbReference type="SAM" id="Phobius"/>
    </source>
</evidence>
<feature type="transmembrane region" description="Helical" evidence="2">
    <location>
        <begin position="624"/>
        <end position="644"/>
    </location>
</feature>
<comment type="caution">
    <text evidence="4">The sequence shown here is derived from an EMBL/GenBank/DDBJ whole genome shotgun (WGS) entry which is preliminary data.</text>
</comment>
<dbReference type="PANTHER" id="PTHR24177">
    <property type="entry name" value="CASKIN"/>
    <property type="match status" value="1"/>
</dbReference>
<dbReference type="Pfam" id="PF13962">
    <property type="entry name" value="PGG"/>
    <property type="match status" value="1"/>
</dbReference>
<keyword evidence="2" id="KW-0812">Transmembrane</keyword>
<reference evidence="4 5" key="1">
    <citation type="submission" date="2024-04" db="EMBL/GenBank/DDBJ databases">
        <title>The reference genome of an endangered Asteraceae, Deinandra increscens subsp. villosa, native to the Central Coast of California.</title>
        <authorList>
            <person name="Guilliams M."/>
            <person name="Hasenstab-Lehman K."/>
            <person name="Meyer R."/>
            <person name="Mcevoy S."/>
        </authorList>
    </citation>
    <scope>NUCLEOTIDE SEQUENCE [LARGE SCALE GENOMIC DNA]</scope>
    <source>
        <tissue evidence="4">Leaf</tissue>
    </source>
</reference>
<dbReference type="Gene3D" id="1.25.40.20">
    <property type="entry name" value="Ankyrin repeat-containing domain"/>
    <property type="match status" value="2"/>
</dbReference>
<dbReference type="GO" id="GO:0016020">
    <property type="term" value="C:membrane"/>
    <property type="evidence" value="ECO:0007669"/>
    <property type="project" value="TreeGrafter"/>
</dbReference>
<feature type="transmembrane region" description="Helical" evidence="2">
    <location>
        <begin position="511"/>
        <end position="531"/>
    </location>
</feature>
<evidence type="ECO:0000313" key="5">
    <source>
        <dbReference type="Proteomes" id="UP001408789"/>
    </source>
</evidence>